<sequence>MVNTYTITVKNQSGSLRTYSLFNRAPVVQGNVQGKVWSNVFASKSVPNGATVTFKVTNKYYAIVGSSDGQPGDQVEVSVVGDREVTLGSRHSGGQVVPGTSLEVIVADNTPMFSDNKLPNSSEDDAFEIRTGHFTNKEAEQGMPQPSILFFDTALIETTNKPRCIGKYMIGYGISSGAGLQGALASFCPAPNQSYQIKPVNTFYVNPSKLTPGSLIDVGLADTSAVVDFISLPDEVTIVHDSYDRLTVLSD</sequence>
<organism evidence="1 2">
    <name type="scientific">Fusarium zealandicum</name>
    <dbReference type="NCBI Taxonomy" id="1053134"/>
    <lineage>
        <taxon>Eukaryota</taxon>
        <taxon>Fungi</taxon>
        <taxon>Dikarya</taxon>
        <taxon>Ascomycota</taxon>
        <taxon>Pezizomycotina</taxon>
        <taxon>Sordariomycetes</taxon>
        <taxon>Hypocreomycetidae</taxon>
        <taxon>Hypocreales</taxon>
        <taxon>Nectriaceae</taxon>
        <taxon>Fusarium</taxon>
        <taxon>Fusarium staphyleae species complex</taxon>
    </lineage>
</organism>
<name>A0A8H4ULI2_9HYPO</name>
<evidence type="ECO:0000313" key="2">
    <source>
        <dbReference type="Proteomes" id="UP000635477"/>
    </source>
</evidence>
<keyword evidence="2" id="KW-1185">Reference proteome</keyword>
<dbReference type="Proteomes" id="UP000635477">
    <property type="component" value="Unassembled WGS sequence"/>
</dbReference>
<accession>A0A8H4ULI2</accession>
<dbReference type="AlphaFoldDB" id="A0A8H4ULI2"/>
<reference evidence="1" key="1">
    <citation type="journal article" date="2020" name="BMC Genomics">
        <title>Correction to: Identification and distribution of gene clusters required for synthesis of sphingolipid metabolism inhibitors in diverse species of the filamentous fungus Fusarium.</title>
        <authorList>
            <person name="Kim H.S."/>
            <person name="Lohmar J.M."/>
            <person name="Busman M."/>
            <person name="Brown D.W."/>
            <person name="Naumann T.A."/>
            <person name="Divon H.H."/>
            <person name="Lysoe E."/>
            <person name="Uhlig S."/>
            <person name="Proctor R.H."/>
        </authorList>
    </citation>
    <scope>NUCLEOTIDE SEQUENCE</scope>
    <source>
        <strain evidence="1">NRRL 22465</strain>
    </source>
</reference>
<gene>
    <name evidence="1" type="ORF">FZEAL_4580</name>
</gene>
<dbReference type="EMBL" id="JABEYC010000316">
    <property type="protein sequence ID" value="KAF4979152.1"/>
    <property type="molecule type" value="Genomic_DNA"/>
</dbReference>
<protein>
    <submittedName>
        <fullName evidence="1">Uncharacterized protein</fullName>
    </submittedName>
</protein>
<comment type="caution">
    <text evidence="1">The sequence shown here is derived from an EMBL/GenBank/DDBJ whole genome shotgun (WGS) entry which is preliminary data.</text>
</comment>
<evidence type="ECO:0000313" key="1">
    <source>
        <dbReference type="EMBL" id="KAF4979152.1"/>
    </source>
</evidence>
<reference evidence="1" key="2">
    <citation type="submission" date="2020-05" db="EMBL/GenBank/DDBJ databases">
        <authorList>
            <person name="Kim H.-S."/>
            <person name="Proctor R.H."/>
            <person name="Brown D.W."/>
        </authorList>
    </citation>
    <scope>NUCLEOTIDE SEQUENCE</scope>
    <source>
        <strain evidence="1">NRRL 22465</strain>
    </source>
</reference>
<proteinExistence type="predicted"/>
<dbReference type="OrthoDB" id="5413269at2759"/>